<dbReference type="RefSeq" id="WP_274290500.1">
    <property type="nucleotide sequence ID" value="NZ_CP117988.1"/>
</dbReference>
<dbReference type="Proteomes" id="UP001219537">
    <property type="component" value="Chromosome 1"/>
</dbReference>
<dbReference type="AlphaFoldDB" id="A0AAQ2XWY1"/>
<evidence type="ECO:0000313" key="1">
    <source>
        <dbReference type="EMBL" id="WDG07658.1"/>
    </source>
</evidence>
<proteinExistence type="predicted"/>
<name>A0AAQ2XWY1_9VIBR</name>
<dbReference type="EMBL" id="CP117988">
    <property type="protein sequence ID" value="WDG07658.1"/>
    <property type="molecule type" value="Genomic_DNA"/>
</dbReference>
<gene>
    <name evidence="1" type="ORF">PUN50_13025</name>
</gene>
<protein>
    <submittedName>
        <fullName evidence="1">Uncharacterized protein</fullName>
    </submittedName>
</protein>
<evidence type="ECO:0000313" key="2">
    <source>
        <dbReference type="Proteomes" id="UP001219537"/>
    </source>
</evidence>
<reference evidence="1" key="1">
    <citation type="submission" date="2023-02" db="EMBL/GenBank/DDBJ databases">
        <title>Isolation, identification, and genome analysis of Vibrio campbellii in the Penaeus vannamei larvae stage.</title>
        <authorList>
            <person name="Huang T."/>
            <person name="Zhang B."/>
        </authorList>
    </citation>
    <scope>NUCLEOTIDE SEQUENCE</scope>
    <source>
        <strain evidence="1">20220413_1</strain>
    </source>
</reference>
<sequence>MHINYYIEDPDISFEELIGSPDFDIETPNAPSIGDHLMYGNKVYLVLERWWTIFQEDPSEKAVQECEILIKPEREI</sequence>
<accession>A0AAQ2XWY1</accession>
<organism evidence="1 2">
    <name type="scientific">Vibrio campbellii</name>
    <dbReference type="NCBI Taxonomy" id="680"/>
    <lineage>
        <taxon>Bacteria</taxon>
        <taxon>Pseudomonadati</taxon>
        <taxon>Pseudomonadota</taxon>
        <taxon>Gammaproteobacteria</taxon>
        <taxon>Vibrionales</taxon>
        <taxon>Vibrionaceae</taxon>
        <taxon>Vibrio</taxon>
    </lineage>
</organism>